<dbReference type="Pfam" id="PF13365">
    <property type="entry name" value="Trypsin_2"/>
    <property type="match status" value="1"/>
</dbReference>
<dbReference type="Gene3D" id="2.40.10.120">
    <property type="match status" value="1"/>
</dbReference>
<dbReference type="PANTHER" id="PTHR43343">
    <property type="entry name" value="PEPTIDASE S12"/>
    <property type="match status" value="1"/>
</dbReference>
<dbReference type="InterPro" id="IPR001940">
    <property type="entry name" value="Peptidase_S1C"/>
</dbReference>
<keyword evidence="5" id="KW-1185">Reference proteome</keyword>
<dbReference type="RefSeq" id="WP_394843074.1">
    <property type="nucleotide sequence ID" value="NZ_CP089982.1"/>
</dbReference>
<feature type="domain" description="PDZ" evidence="3">
    <location>
        <begin position="289"/>
        <end position="376"/>
    </location>
</feature>
<evidence type="ECO:0000256" key="2">
    <source>
        <dbReference type="ARBA" id="ARBA00022801"/>
    </source>
</evidence>
<dbReference type="SMART" id="SM00228">
    <property type="entry name" value="PDZ"/>
    <property type="match status" value="1"/>
</dbReference>
<dbReference type="PANTHER" id="PTHR43343:SF3">
    <property type="entry name" value="PROTEASE DO-LIKE 8, CHLOROPLASTIC"/>
    <property type="match status" value="1"/>
</dbReference>
<proteinExistence type="predicted"/>
<gene>
    <name evidence="4" type="ORF">LZC95_39235</name>
</gene>
<dbReference type="Gene3D" id="2.30.42.10">
    <property type="match status" value="1"/>
</dbReference>
<dbReference type="InterPro" id="IPR036034">
    <property type="entry name" value="PDZ_sf"/>
</dbReference>
<dbReference type="InterPro" id="IPR009003">
    <property type="entry name" value="Peptidase_S1_PA"/>
</dbReference>
<dbReference type="Proteomes" id="UP001379533">
    <property type="component" value="Chromosome"/>
</dbReference>
<dbReference type="Pfam" id="PF13180">
    <property type="entry name" value="PDZ_2"/>
    <property type="match status" value="1"/>
</dbReference>
<dbReference type="InterPro" id="IPR001478">
    <property type="entry name" value="PDZ"/>
</dbReference>
<dbReference type="PRINTS" id="PR00834">
    <property type="entry name" value="PROTEASES2C"/>
</dbReference>
<dbReference type="SUPFAM" id="SSF50156">
    <property type="entry name" value="PDZ domain-like"/>
    <property type="match status" value="1"/>
</dbReference>
<dbReference type="InterPro" id="IPR051201">
    <property type="entry name" value="Chloro_Bact_Ser_Proteases"/>
</dbReference>
<reference evidence="4 5" key="1">
    <citation type="submission" date="2021-12" db="EMBL/GenBank/DDBJ databases">
        <title>Discovery of the Pendulisporaceae a myxobacterial family with distinct sporulation behavior and unique specialized metabolism.</title>
        <authorList>
            <person name="Garcia R."/>
            <person name="Popoff A."/>
            <person name="Bader C.D."/>
            <person name="Loehr J."/>
            <person name="Walesch S."/>
            <person name="Walt C."/>
            <person name="Boldt J."/>
            <person name="Bunk B."/>
            <person name="Haeckl F.J.F.P.J."/>
            <person name="Gunesch A.P."/>
            <person name="Birkelbach J."/>
            <person name="Nuebel U."/>
            <person name="Pietschmann T."/>
            <person name="Bach T."/>
            <person name="Mueller R."/>
        </authorList>
    </citation>
    <scope>NUCLEOTIDE SEQUENCE [LARGE SCALE GENOMIC DNA]</scope>
    <source>
        <strain evidence="4 5">MSr12523</strain>
    </source>
</reference>
<dbReference type="PROSITE" id="PS51257">
    <property type="entry name" value="PROKAR_LIPOPROTEIN"/>
    <property type="match status" value="1"/>
</dbReference>
<dbReference type="PROSITE" id="PS50106">
    <property type="entry name" value="PDZ"/>
    <property type="match status" value="1"/>
</dbReference>
<dbReference type="SUPFAM" id="SSF50494">
    <property type="entry name" value="Trypsin-like serine proteases"/>
    <property type="match status" value="1"/>
</dbReference>
<name>A0ABZ2K1I0_9BACT</name>
<evidence type="ECO:0000313" key="4">
    <source>
        <dbReference type="EMBL" id="WXA92472.1"/>
    </source>
</evidence>
<keyword evidence="2" id="KW-0378">Hydrolase</keyword>
<accession>A0ABZ2K1I0</accession>
<evidence type="ECO:0000259" key="3">
    <source>
        <dbReference type="PROSITE" id="PS50106"/>
    </source>
</evidence>
<protein>
    <submittedName>
        <fullName evidence="4">Trypsin-like peptidase domain-containing protein</fullName>
    </submittedName>
</protein>
<organism evidence="4 5">
    <name type="scientific">Pendulispora brunnea</name>
    <dbReference type="NCBI Taxonomy" id="2905690"/>
    <lineage>
        <taxon>Bacteria</taxon>
        <taxon>Pseudomonadati</taxon>
        <taxon>Myxococcota</taxon>
        <taxon>Myxococcia</taxon>
        <taxon>Myxococcales</taxon>
        <taxon>Sorangiineae</taxon>
        <taxon>Pendulisporaceae</taxon>
        <taxon>Pendulispora</taxon>
    </lineage>
</organism>
<evidence type="ECO:0000256" key="1">
    <source>
        <dbReference type="ARBA" id="ARBA00022670"/>
    </source>
</evidence>
<keyword evidence="1" id="KW-0645">Protease</keyword>
<dbReference type="EMBL" id="CP089982">
    <property type="protein sequence ID" value="WXA92472.1"/>
    <property type="molecule type" value="Genomic_DNA"/>
</dbReference>
<sequence length="405" mass="42396">MRNWAILAVAPVVVLGVLSTAACGKRSSGGASAEELPSGAVPVPSGVVQVPKGPALSNAGPELAKSGPLSFAPIAKQADPSVVTIATIGEEIEALPGFTMRGRRREIKGLGTGFIIDKDGTVLTNNHVIEGAEVITVRLADNREYPGKLVGRDPRTDIAVVRLEAKDRSGAAFQPLPLGDSDGAEVGDWTVAIGNPFGLSHTVSAGIISAKGRTRDDVPLDPTGYYNFLQTDASINPGNSGGPLLNLRGEVVGINTAIRGGGAQGIGFAIPINMVKQLLPMLLRDGHVTRSALGVRIRDIRELAPEDRTELKLTDDKGAVIEYVAPGSPADKADLKPGDVIVQFDGQAIDRGTLLSWMASTAGVGKTVTLRVLRMGKAFDLKVTLGELQEKDMPKPRRVSPLPTP</sequence>
<evidence type="ECO:0000313" key="5">
    <source>
        <dbReference type="Proteomes" id="UP001379533"/>
    </source>
</evidence>